<evidence type="ECO:0000256" key="4">
    <source>
        <dbReference type="ARBA" id="ARBA00022737"/>
    </source>
</evidence>
<evidence type="ECO:0000256" key="3">
    <source>
        <dbReference type="ARBA" id="ARBA00022723"/>
    </source>
</evidence>
<dbReference type="SUPFAM" id="SSF57667">
    <property type="entry name" value="beta-beta-alpha zinc fingers"/>
    <property type="match status" value="3"/>
</dbReference>
<dbReference type="SMART" id="SM00349">
    <property type="entry name" value="KRAB"/>
    <property type="match status" value="1"/>
</dbReference>
<evidence type="ECO:0000256" key="2">
    <source>
        <dbReference type="ARBA" id="ARBA00006991"/>
    </source>
</evidence>
<evidence type="ECO:0000313" key="11">
    <source>
        <dbReference type="Proteomes" id="UP001488838"/>
    </source>
</evidence>
<gene>
    <name evidence="10" type="ORF">U0070_014257</name>
</gene>
<feature type="domain" description="C2H2-type" evidence="8">
    <location>
        <begin position="177"/>
        <end position="204"/>
    </location>
</feature>
<feature type="domain" description="C2H2-type" evidence="8">
    <location>
        <begin position="205"/>
        <end position="227"/>
    </location>
</feature>
<dbReference type="InterPro" id="IPR050758">
    <property type="entry name" value="Znf_C2H2-type"/>
</dbReference>
<dbReference type="FunFam" id="3.30.160.60:FF:002254">
    <property type="entry name" value="Zinc finger protein 540"/>
    <property type="match status" value="1"/>
</dbReference>
<keyword evidence="5 7" id="KW-0863">Zinc-finger</keyword>
<dbReference type="GO" id="GO:0008270">
    <property type="term" value="F:zinc ion binding"/>
    <property type="evidence" value="ECO:0007669"/>
    <property type="project" value="UniProtKB-KW"/>
</dbReference>
<protein>
    <submittedName>
        <fullName evidence="10">Uncharacterized protein</fullName>
    </submittedName>
</protein>
<feature type="domain" description="C2H2-type" evidence="8">
    <location>
        <begin position="149"/>
        <end position="176"/>
    </location>
</feature>
<sequence length="287" mass="33658">MEVTYDDVYINFTQEEGDLLNPSQKNLYKDVMLETYRNLSFGDIKFNCILNVVKFLNMPIILAGLKGIKMVKKKLSVYTHCVKALCYDTHFLRNEKTHSGQKSSKSKQCGTAFAHHSHIQVLKSKHTEKKPYEYSHGDKDFNTPGEKPYEFNQCGNVYACQTDLQKHKRMHTGEKSYECKQCGKSFARHSYLPKHKRTHTGEKPYECNHCGHSNLKSHKRTHTGEKPYECNQCAIFKSMKEHILERNPMNIFNVKTYWREENPMNIISVVRPLQHTEIFNCIEEYIY</sequence>
<dbReference type="SMART" id="SM00355">
    <property type="entry name" value="ZnF_C2H2"/>
    <property type="match status" value="3"/>
</dbReference>
<evidence type="ECO:0000259" key="9">
    <source>
        <dbReference type="PROSITE" id="PS50805"/>
    </source>
</evidence>
<dbReference type="InterPro" id="IPR036051">
    <property type="entry name" value="KRAB_dom_sf"/>
</dbReference>
<keyword evidence="11" id="KW-1185">Reference proteome</keyword>
<name>A0AAW0H295_MYOGA</name>
<dbReference type="Gene3D" id="6.10.140.140">
    <property type="match status" value="1"/>
</dbReference>
<organism evidence="10 11">
    <name type="scientific">Myodes glareolus</name>
    <name type="common">Bank vole</name>
    <name type="synonym">Clethrionomys glareolus</name>
    <dbReference type="NCBI Taxonomy" id="447135"/>
    <lineage>
        <taxon>Eukaryota</taxon>
        <taxon>Metazoa</taxon>
        <taxon>Chordata</taxon>
        <taxon>Craniata</taxon>
        <taxon>Vertebrata</taxon>
        <taxon>Euteleostomi</taxon>
        <taxon>Mammalia</taxon>
        <taxon>Eutheria</taxon>
        <taxon>Euarchontoglires</taxon>
        <taxon>Glires</taxon>
        <taxon>Rodentia</taxon>
        <taxon>Myomorpha</taxon>
        <taxon>Muroidea</taxon>
        <taxon>Cricetidae</taxon>
        <taxon>Arvicolinae</taxon>
        <taxon>Myodes</taxon>
    </lineage>
</organism>
<dbReference type="EMBL" id="JBBHLL010002406">
    <property type="protein sequence ID" value="KAK7795425.1"/>
    <property type="molecule type" value="Genomic_DNA"/>
</dbReference>
<evidence type="ECO:0000256" key="7">
    <source>
        <dbReference type="PROSITE-ProRule" id="PRU00042"/>
    </source>
</evidence>
<reference evidence="10 11" key="1">
    <citation type="journal article" date="2023" name="bioRxiv">
        <title>Conserved and derived expression patterns and positive selection on dental genes reveal complex evolutionary context of ever-growing rodent molars.</title>
        <authorList>
            <person name="Calamari Z.T."/>
            <person name="Song A."/>
            <person name="Cohen E."/>
            <person name="Akter M."/>
            <person name="Roy R.D."/>
            <person name="Hallikas O."/>
            <person name="Christensen M.M."/>
            <person name="Li P."/>
            <person name="Marangoni P."/>
            <person name="Jernvall J."/>
            <person name="Klein O.D."/>
        </authorList>
    </citation>
    <scope>NUCLEOTIDE SEQUENCE [LARGE SCALE GENOMIC DNA]</scope>
    <source>
        <strain evidence="10">V071</strain>
    </source>
</reference>
<dbReference type="FunFam" id="3.30.160.60:FF:000710">
    <property type="entry name" value="Zinc finger protein 768"/>
    <property type="match status" value="1"/>
</dbReference>
<evidence type="ECO:0000256" key="5">
    <source>
        <dbReference type="ARBA" id="ARBA00022771"/>
    </source>
</evidence>
<dbReference type="PANTHER" id="PTHR23234">
    <property type="entry name" value="ZNF44 PROTEIN"/>
    <property type="match status" value="1"/>
</dbReference>
<comment type="similarity">
    <text evidence="2">Belongs to the krueppel C2H2-type zinc-finger protein family.</text>
</comment>
<dbReference type="SUPFAM" id="SSF109640">
    <property type="entry name" value="KRAB domain (Kruppel-associated box)"/>
    <property type="match status" value="1"/>
</dbReference>
<keyword evidence="4" id="KW-0677">Repeat</keyword>
<dbReference type="CDD" id="cd07765">
    <property type="entry name" value="KRAB_A-box"/>
    <property type="match status" value="1"/>
</dbReference>
<evidence type="ECO:0000256" key="6">
    <source>
        <dbReference type="ARBA" id="ARBA00022833"/>
    </source>
</evidence>
<dbReference type="GO" id="GO:0005634">
    <property type="term" value="C:nucleus"/>
    <property type="evidence" value="ECO:0007669"/>
    <property type="project" value="UniProtKB-SubCell"/>
</dbReference>
<accession>A0AAW0H295</accession>
<dbReference type="Gene3D" id="3.30.160.60">
    <property type="entry name" value="Classic Zinc Finger"/>
    <property type="match status" value="5"/>
</dbReference>
<evidence type="ECO:0000259" key="8">
    <source>
        <dbReference type="PROSITE" id="PS50157"/>
    </source>
</evidence>
<dbReference type="InterPro" id="IPR001909">
    <property type="entry name" value="KRAB"/>
</dbReference>
<dbReference type="InterPro" id="IPR013087">
    <property type="entry name" value="Znf_C2H2_type"/>
</dbReference>
<dbReference type="PROSITE" id="PS00028">
    <property type="entry name" value="ZINC_FINGER_C2H2_1"/>
    <property type="match status" value="1"/>
</dbReference>
<keyword evidence="6" id="KW-0862">Zinc</keyword>
<dbReference type="PROSITE" id="PS50157">
    <property type="entry name" value="ZINC_FINGER_C2H2_2"/>
    <property type="match status" value="3"/>
</dbReference>
<proteinExistence type="inferred from homology"/>
<keyword evidence="3" id="KW-0479">Metal-binding</keyword>
<dbReference type="InterPro" id="IPR036236">
    <property type="entry name" value="Znf_C2H2_sf"/>
</dbReference>
<dbReference type="AlphaFoldDB" id="A0AAW0H295"/>
<dbReference type="Proteomes" id="UP001488838">
    <property type="component" value="Unassembled WGS sequence"/>
</dbReference>
<comment type="caution">
    <text evidence="10">The sequence shown here is derived from an EMBL/GenBank/DDBJ whole genome shotgun (WGS) entry which is preliminary data.</text>
</comment>
<dbReference type="GO" id="GO:0006355">
    <property type="term" value="P:regulation of DNA-templated transcription"/>
    <property type="evidence" value="ECO:0007669"/>
    <property type="project" value="InterPro"/>
</dbReference>
<comment type="subcellular location">
    <subcellularLocation>
        <location evidence="1">Nucleus</location>
    </subcellularLocation>
</comment>
<dbReference type="PANTHER" id="PTHR23234:SF10">
    <property type="entry name" value="RIKEN CDNA 6720489N17 GENE-RELATED"/>
    <property type="match status" value="1"/>
</dbReference>
<evidence type="ECO:0000256" key="1">
    <source>
        <dbReference type="ARBA" id="ARBA00004123"/>
    </source>
</evidence>
<evidence type="ECO:0000313" key="10">
    <source>
        <dbReference type="EMBL" id="KAK7795425.1"/>
    </source>
</evidence>
<feature type="domain" description="KRAB" evidence="9">
    <location>
        <begin position="3"/>
        <end position="80"/>
    </location>
</feature>
<dbReference type="PROSITE" id="PS50805">
    <property type="entry name" value="KRAB"/>
    <property type="match status" value="1"/>
</dbReference>
<dbReference type="Pfam" id="PF01352">
    <property type="entry name" value="KRAB"/>
    <property type="match status" value="1"/>
</dbReference>